<dbReference type="EMBL" id="CAJVPQ010012440">
    <property type="protein sequence ID" value="CAG8731699.1"/>
    <property type="molecule type" value="Genomic_DNA"/>
</dbReference>
<sequence length="185" mass="21472">IPYTLTSTVTFGLSETAIKILKKEELNGRDFFNMTKEKYMQDGLVRGSAIRLMKFAKEYKNKKLKAFSIYCSLKEILIQDFNKHLGHCVENILFRMKHYRSLVIDSLEFICNDYVLAILYIAFHIAEDETTLMKQTGGKNENVKFLSDMKNVLSIVVRMLVDKASAENESFSKKKAKVKEYRSKK</sequence>
<dbReference type="AlphaFoldDB" id="A0A9N9IFN5"/>
<dbReference type="Gene3D" id="1.10.150.50">
    <property type="entry name" value="Transcription Factor, Ets-1"/>
    <property type="match status" value="1"/>
</dbReference>
<comment type="caution">
    <text evidence="1">The sequence shown here is derived from an EMBL/GenBank/DDBJ whole genome shotgun (WGS) entry which is preliminary data.</text>
</comment>
<proteinExistence type="predicted"/>
<organism evidence="1 2">
    <name type="scientific">Funneliformis caledonium</name>
    <dbReference type="NCBI Taxonomy" id="1117310"/>
    <lineage>
        <taxon>Eukaryota</taxon>
        <taxon>Fungi</taxon>
        <taxon>Fungi incertae sedis</taxon>
        <taxon>Mucoromycota</taxon>
        <taxon>Glomeromycotina</taxon>
        <taxon>Glomeromycetes</taxon>
        <taxon>Glomerales</taxon>
        <taxon>Glomeraceae</taxon>
        <taxon>Funneliformis</taxon>
    </lineage>
</organism>
<keyword evidence="2" id="KW-1185">Reference proteome</keyword>
<dbReference type="InterPro" id="IPR013761">
    <property type="entry name" value="SAM/pointed_sf"/>
</dbReference>
<feature type="non-terminal residue" evidence="1">
    <location>
        <position position="185"/>
    </location>
</feature>
<dbReference type="Proteomes" id="UP000789570">
    <property type="component" value="Unassembled WGS sequence"/>
</dbReference>
<accession>A0A9N9IFN5</accession>
<evidence type="ECO:0000313" key="2">
    <source>
        <dbReference type="Proteomes" id="UP000789570"/>
    </source>
</evidence>
<name>A0A9N9IFN5_9GLOM</name>
<gene>
    <name evidence="1" type="ORF">FCALED_LOCUS15026</name>
</gene>
<protein>
    <submittedName>
        <fullName evidence="1">15180_t:CDS:1</fullName>
    </submittedName>
</protein>
<evidence type="ECO:0000313" key="1">
    <source>
        <dbReference type="EMBL" id="CAG8731699.1"/>
    </source>
</evidence>
<reference evidence="1" key="1">
    <citation type="submission" date="2021-06" db="EMBL/GenBank/DDBJ databases">
        <authorList>
            <person name="Kallberg Y."/>
            <person name="Tangrot J."/>
            <person name="Rosling A."/>
        </authorList>
    </citation>
    <scope>NUCLEOTIDE SEQUENCE</scope>
    <source>
        <strain evidence="1">UK204</strain>
    </source>
</reference>